<dbReference type="InterPro" id="IPR036249">
    <property type="entry name" value="Thioredoxin-like_sf"/>
</dbReference>
<dbReference type="AlphaFoldDB" id="G9NVL1"/>
<dbReference type="CDD" id="cd03048">
    <property type="entry name" value="GST_N_Ure2p_like"/>
    <property type="match status" value="1"/>
</dbReference>
<dbReference type="SUPFAM" id="SSF52833">
    <property type="entry name" value="Thioredoxin-like"/>
    <property type="match status" value="1"/>
</dbReference>
<dbReference type="Pfam" id="PF13409">
    <property type="entry name" value="GST_N_2"/>
    <property type="match status" value="1"/>
</dbReference>
<dbReference type="Gene3D" id="3.40.30.10">
    <property type="entry name" value="Glutaredoxin"/>
    <property type="match status" value="1"/>
</dbReference>
<proteinExistence type="inferred from homology"/>
<name>G9NVL1_HYPAI</name>
<dbReference type="OrthoDB" id="422574at2759"/>
<dbReference type="HOGENOM" id="CLU_011226_14_0_1"/>
<dbReference type="Proteomes" id="UP000005426">
    <property type="component" value="Unassembled WGS sequence"/>
</dbReference>
<dbReference type="InterPro" id="IPR004045">
    <property type="entry name" value="Glutathione_S-Trfase_N"/>
</dbReference>
<dbReference type="SUPFAM" id="SSF47616">
    <property type="entry name" value="GST C-terminal domain-like"/>
    <property type="match status" value="1"/>
</dbReference>
<sequence length="297" mass="33635">MEMEYTADTPRQLKESKHALQLLTENTPNGKKVQILLEELHDAYGTSWATHLIDLETDEQKKSWFLRLNPNGRIPVLLDRSEGGSVISIMESQAILTYLQENYDQNNLFGFTSASERSQVMQWLFFWHSSAPVQGHGRHFIKGVQEPIPYAAEYFQKAMLRIYSVLEAHLSGQHGASATPREYLAGDGIGKYTMADMGTWPHVRGYRALGFSEDDMRPKFPHLLRWIERIEARPAVQRGIDARKYDSEENPGLLTCVDGSGNSKSINVDAYCSQTYGNAAYADPQGGGAYDWGCYWR</sequence>
<dbReference type="SFLD" id="SFLDG00358">
    <property type="entry name" value="Main_(cytGST)"/>
    <property type="match status" value="1"/>
</dbReference>
<comment type="similarity">
    <text evidence="1">Belongs to the GST superfamily.</text>
</comment>
<comment type="caution">
    <text evidence="4">The sequence shown here is derived from an EMBL/GenBank/DDBJ whole genome shotgun (WGS) entry which is preliminary data.</text>
</comment>
<evidence type="ECO:0000259" key="3">
    <source>
        <dbReference type="PROSITE" id="PS50405"/>
    </source>
</evidence>
<feature type="domain" description="GST C-terminal" evidence="3">
    <location>
        <begin position="113"/>
        <end position="253"/>
    </location>
</feature>
<dbReference type="OMA" id="ITQNTPN"/>
<reference evidence="4 5" key="1">
    <citation type="journal article" date="2011" name="Genome Biol.">
        <title>Comparative genome sequence analysis underscores mycoparasitism as the ancestral life style of Trichoderma.</title>
        <authorList>
            <person name="Kubicek C.P."/>
            <person name="Herrera-Estrella A."/>
            <person name="Seidl-Seiboth V."/>
            <person name="Martinez D.A."/>
            <person name="Druzhinina I.S."/>
            <person name="Thon M."/>
            <person name="Zeilinger S."/>
            <person name="Casas-Flores S."/>
            <person name="Horwitz B.A."/>
            <person name="Mukherjee P.K."/>
            <person name="Mukherjee M."/>
            <person name="Kredics L."/>
            <person name="Alcaraz L.D."/>
            <person name="Aerts A."/>
            <person name="Antal Z."/>
            <person name="Atanasova L."/>
            <person name="Cervantes-Badillo M.G."/>
            <person name="Challacombe J."/>
            <person name="Chertkov O."/>
            <person name="McCluskey K."/>
            <person name="Coulpier F."/>
            <person name="Deshpande N."/>
            <person name="von Doehren H."/>
            <person name="Ebbole D.J."/>
            <person name="Esquivel-Naranjo E.U."/>
            <person name="Fekete E."/>
            <person name="Flipphi M."/>
            <person name="Glaser F."/>
            <person name="Gomez-Rodriguez E.Y."/>
            <person name="Gruber S."/>
            <person name="Han C."/>
            <person name="Henrissat B."/>
            <person name="Hermosa R."/>
            <person name="Hernandez-Onate M."/>
            <person name="Karaffa L."/>
            <person name="Kosti I."/>
            <person name="Le Crom S."/>
            <person name="Lindquist E."/>
            <person name="Lucas S."/>
            <person name="Luebeck M."/>
            <person name="Luebeck P.S."/>
            <person name="Margeot A."/>
            <person name="Metz B."/>
            <person name="Misra M."/>
            <person name="Nevalainen H."/>
            <person name="Omann M."/>
            <person name="Packer N."/>
            <person name="Perrone G."/>
            <person name="Uresti-Rivera E.E."/>
            <person name="Salamov A."/>
            <person name="Schmoll M."/>
            <person name="Seiboth B."/>
            <person name="Shapiro H."/>
            <person name="Sukno S."/>
            <person name="Tamayo-Ramos J.A."/>
            <person name="Tisch D."/>
            <person name="Wiest A."/>
            <person name="Wilkinson H.H."/>
            <person name="Zhang M."/>
            <person name="Coutinho P.M."/>
            <person name="Kenerley C.M."/>
            <person name="Monte E."/>
            <person name="Baker S.E."/>
            <person name="Grigoriev I.V."/>
        </authorList>
    </citation>
    <scope>NUCLEOTIDE SEQUENCE [LARGE SCALE GENOMIC DNA]</scope>
    <source>
        <strain evidence="5">ATCC 20476 / IMI 206040</strain>
    </source>
</reference>
<dbReference type="PANTHER" id="PTHR44051">
    <property type="entry name" value="GLUTATHIONE S-TRANSFERASE-RELATED"/>
    <property type="match status" value="1"/>
</dbReference>
<evidence type="ECO:0008006" key="6">
    <source>
        <dbReference type="Google" id="ProtNLM"/>
    </source>
</evidence>
<evidence type="ECO:0000256" key="1">
    <source>
        <dbReference type="ARBA" id="ARBA00007409"/>
    </source>
</evidence>
<dbReference type="PROSITE" id="PS50404">
    <property type="entry name" value="GST_NTER"/>
    <property type="match status" value="1"/>
</dbReference>
<evidence type="ECO:0000313" key="4">
    <source>
        <dbReference type="EMBL" id="EHK45030.1"/>
    </source>
</evidence>
<evidence type="ECO:0000259" key="2">
    <source>
        <dbReference type="PROSITE" id="PS50404"/>
    </source>
</evidence>
<gene>
    <name evidence="4" type="ORF">TRIATDRAFT_318581</name>
</gene>
<dbReference type="Gene3D" id="1.20.1050.10">
    <property type="match status" value="1"/>
</dbReference>
<dbReference type="InterPro" id="IPR040079">
    <property type="entry name" value="Glutathione_S-Trfase"/>
</dbReference>
<dbReference type="eggNOG" id="KOG0867">
    <property type="taxonomic scope" value="Eukaryota"/>
</dbReference>
<dbReference type="InterPro" id="IPR036282">
    <property type="entry name" value="Glutathione-S-Trfase_C_sf"/>
</dbReference>
<feature type="domain" description="GST N-terminal" evidence="2">
    <location>
        <begin position="21"/>
        <end position="107"/>
    </location>
</feature>
<accession>G9NVL1</accession>
<dbReference type="SFLD" id="SFLDS00019">
    <property type="entry name" value="Glutathione_Transferase_(cytos"/>
    <property type="match status" value="1"/>
</dbReference>
<evidence type="ECO:0000313" key="5">
    <source>
        <dbReference type="Proteomes" id="UP000005426"/>
    </source>
</evidence>
<protein>
    <recommendedName>
        <fullName evidence="6">Glutathione S-transferase</fullName>
    </recommendedName>
</protein>
<keyword evidence="5" id="KW-1185">Reference proteome</keyword>
<dbReference type="Pfam" id="PF13410">
    <property type="entry name" value="GST_C_2"/>
    <property type="match status" value="1"/>
</dbReference>
<organism evidence="4 5">
    <name type="scientific">Hypocrea atroviridis (strain ATCC 20476 / IMI 206040)</name>
    <name type="common">Trichoderma atroviride</name>
    <dbReference type="NCBI Taxonomy" id="452589"/>
    <lineage>
        <taxon>Eukaryota</taxon>
        <taxon>Fungi</taxon>
        <taxon>Dikarya</taxon>
        <taxon>Ascomycota</taxon>
        <taxon>Pezizomycotina</taxon>
        <taxon>Sordariomycetes</taxon>
        <taxon>Hypocreomycetidae</taxon>
        <taxon>Hypocreales</taxon>
        <taxon>Hypocreaceae</taxon>
        <taxon>Trichoderma</taxon>
    </lineage>
</organism>
<dbReference type="PROSITE" id="PS50405">
    <property type="entry name" value="GST_CTER"/>
    <property type="match status" value="1"/>
</dbReference>
<dbReference type="PANTHER" id="PTHR44051:SF8">
    <property type="entry name" value="GLUTATHIONE S-TRANSFERASE GSTA"/>
    <property type="match status" value="1"/>
</dbReference>
<dbReference type="EMBL" id="ABDG02000024">
    <property type="protein sequence ID" value="EHK45030.1"/>
    <property type="molecule type" value="Genomic_DNA"/>
</dbReference>
<dbReference type="InterPro" id="IPR010987">
    <property type="entry name" value="Glutathione-S-Trfase_C-like"/>
</dbReference>
<dbReference type="STRING" id="452589.G9NVL1"/>